<reference evidence="2 3" key="1">
    <citation type="submission" date="2016-10" db="EMBL/GenBank/DDBJ databases">
        <authorList>
            <person name="de Groot N.N."/>
        </authorList>
    </citation>
    <scope>NUCLEOTIDE SEQUENCE [LARGE SCALE GENOMIC DNA]</scope>
    <source>
        <strain evidence="2 3">DSM 43794</strain>
    </source>
</reference>
<feature type="transmembrane region" description="Helical" evidence="1">
    <location>
        <begin position="79"/>
        <end position="96"/>
    </location>
</feature>
<dbReference type="Proteomes" id="UP000217103">
    <property type="component" value="Unassembled WGS sequence"/>
</dbReference>
<protein>
    <recommendedName>
        <fullName evidence="4">Integral membrane protein</fullName>
    </recommendedName>
</protein>
<feature type="transmembrane region" description="Helical" evidence="1">
    <location>
        <begin position="48"/>
        <end position="67"/>
    </location>
</feature>
<proteinExistence type="predicted"/>
<dbReference type="AlphaFoldDB" id="A0A1H1ANS9"/>
<evidence type="ECO:0000313" key="2">
    <source>
        <dbReference type="EMBL" id="SDQ41161.1"/>
    </source>
</evidence>
<organism evidence="2 3">
    <name type="scientific">Thermostaphylospora chromogena</name>
    <dbReference type="NCBI Taxonomy" id="35622"/>
    <lineage>
        <taxon>Bacteria</taxon>
        <taxon>Bacillati</taxon>
        <taxon>Actinomycetota</taxon>
        <taxon>Actinomycetes</taxon>
        <taxon>Streptosporangiales</taxon>
        <taxon>Thermomonosporaceae</taxon>
        <taxon>Thermostaphylospora</taxon>
    </lineage>
</organism>
<keyword evidence="3" id="KW-1185">Reference proteome</keyword>
<keyword evidence="1" id="KW-0812">Transmembrane</keyword>
<sequence length="136" mass="14073">MNARSLRFPAATLAVAAVVVALEGVTTLLLGVYVAVQTVIGSPSDYTTSVAVAAFGVLVGAGLLWVVRGLYTAERWSRAPGVVTQIFLIPLSITLLQSDRLAMGIPLIIAAVVGIVALLAPPTTRALYGDDADPRS</sequence>
<evidence type="ECO:0000313" key="3">
    <source>
        <dbReference type="Proteomes" id="UP000217103"/>
    </source>
</evidence>
<dbReference type="EMBL" id="FNKK01000002">
    <property type="protein sequence ID" value="SDQ41161.1"/>
    <property type="molecule type" value="Genomic_DNA"/>
</dbReference>
<keyword evidence="1" id="KW-1133">Transmembrane helix</keyword>
<keyword evidence="1" id="KW-0472">Membrane</keyword>
<evidence type="ECO:0000256" key="1">
    <source>
        <dbReference type="SAM" id="Phobius"/>
    </source>
</evidence>
<name>A0A1H1ANS9_9ACTN</name>
<feature type="transmembrane region" description="Helical" evidence="1">
    <location>
        <begin position="12"/>
        <end position="36"/>
    </location>
</feature>
<gene>
    <name evidence="2" type="ORF">SAMN04489764_0576</name>
</gene>
<evidence type="ECO:0008006" key="4">
    <source>
        <dbReference type="Google" id="ProtNLM"/>
    </source>
</evidence>
<feature type="transmembrane region" description="Helical" evidence="1">
    <location>
        <begin position="102"/>
        <end position="120"/>
    </location>
</feature>
<accession>A0A1H1ANS9</accession>